<dbReference type="InterPro" id="IPR036514">
    <property type="entry name" value="SGNH_hydro_sf"/>
</dbReference>
<keyword evidence="8 12" id="KW-0012">Acyltransferase</keyword>
<dbReference type="CDD" id="cd01840">
    <property type="entry name" value="SGNH_hydrolase_yrhL_like"/>
    <property type="match status" value="1"/>
</dbReference>
<evidence type="ECO:0000256" key="9">
    <source>
        <dbReference type="SAM" id="Coils"/>
    </source>
</evidence>
<keyword evidence="5 10" id="KW-0812">Transmembrane</keyword>
<dbReference type="PANTHER" id="PTHR23028">
    <property type="entry name" value="ACETYLTRANSFERASE"/>
    <property type="match status" value="1"/>
</dbReference>
<comment type="caution">
    <text evidence="12">The sequence shown here is derived from an EMBL/GenBank/DDBJ whole genome shotgun (WGS) entry which is preliminary data.</text>
</comment>
<evidence type="ECO:0000256" key="4">
    <source>
        <dbReference type="ARBA" id="ARBA00022679"/>
    </source>
</evidence>
<evidence type="ECO:0000256" key="3">
    <source>
        <dbReference type="ARBA" id="ARBA00022475"/>
    </source>
</evidence>
<feature type="transmembrane region" description="Helical" evidence="10">
    <location>
        <begin position="332"/>
        <end position="352"/>
    </location>
</feature>
<feature type="domain" description="Acyltransferase 3" evidence="11">
    <location>
        <begin position="13"/>
        <end position="347"/>
    </location>
</feature>
<feature type="transmembrane region" description="Helical" evidence="10">
    <location>
        <begin position="386"/>
        <end position="404"/>
    </location>
</feature>
<dbReference type="EMBL" id="ASQA01000006">
    <property type="protein sequence ID" value="ETT88056.1"/>
    <property type="molecule type" value="Genomic_DNA"/>
</dbReference>
<dbReference type="GO" id="GO:0009103">
    <property type="term" value="P:lipopolysaccharide biosynthetic process"/>
    <property type="evidence" value="ECO:0007669"/>
    <property type="project" value="TreeGrafter"/>
</dbReference>
<dbReference type="PANTHER" id="PTHR23028:SF53">
    <property type="entry name" value="ACYL_TRANSF_3 DOMAIN-CONTAINING PROTEIN"/>
    <property type="match status" value="1"/>
</dbReference>
<evidence type="ECO:0000256" key="8">
    <source>
        <dbReference type="ARBA" id="ARBA00023315"/>
    </source>
</evidence>
<dbReference type="RefSeq" id="WP_038179426.1">
    <property type="nucleotide sequence ID" value="NZ_ASQA01000006.1"/>
</dbReference>
<feature type="transmembrane region" description="Helical" evidence="10">
    <location>
        <begin position="38"/>
        <end position="59"/>
    </location>
</feature>
<keyword evidence="13" id="KW-1185">Reference proteome</keyword>
<proteinExistence type="inferred from homology"/>
<keyword evidence="6 10" id="KW-1133">Transmembrane helix</keyword>
<evidence type="ECO:0000256" key="6">
    <source>
        <dbReference type="ARBA" id="ARBA00022989"/>
    </source>
</evidence>
<dbReference type="PATRIC" id="fig|1227360.4.peg.436"/>
<dbReference type="Pfam" id="PF01757">
    <property type="entry name" value="Acyl_transf_3"/>
    <property type="match status" value="1"/>
</dbReference>
<sequence>MPKPMKDNRRYISGLDGLRALSVLAVVLYHLHFKSVDGGYLGVAIFFVLSGYLITDLLVNEWDKTGRIDLKGFWIRRFRRLIPALFIMLILVGTWITLFQRTFLVGLRSEIVAAALYVSNWFYIAQDHSYFTSFAPPSPLQHMWSLAVEEQFYILWPIIMMIGLKFVKNRGTLAIGIFLGALVSAILMFVMYEPGVDPSRVYYGTDTRAFSVLIGASLAFVWPSRKVAKNVTDDARKLLNIVGIISFSLLILMMMTMDETGSFLYMGGMLLASIVTAILIAVIVHPASFVGNLFSFKPLIWIGVRSYGIYIWHFPIVVLMGAGVGYEDVSFIKVLIIIGLTLLFAGLSWRYVEDPIRRGQWRIWLNNFQSKEWTWSWSQWELPYRIGSAIGGCVLIIFIMGMIFTPAKQSASEQLEEHLIAEQKKLEKVQQEQNIEAKKANEEKMNQEEEERREEAKAKAEAAKEQVEALEKEKARKALEIPSEVSVSAIGDSVMLSAATELQKKIPQIIVDAQIGRQVYDASKVVTDLKSQGKLGQVVVVGLGSNGDFSTTQLDTLLKAIGKERTIYLINTRLPRDWQDGVNEKLSEAAEKNSNVTLVDWYSETNNDKDFFYPDMIHPNEEGGKFYASLVRKAIAQSVNSKR</sequence>
<comment type="subcellular location">
    <subcellularLocation>
        <location evidence="1">Cell membrane</location>
        <topology evidence="1">Multi-pass membrane protein</topology>
    </subcellularLocation>
</comment>
<keyword evidence="3" id="KW-1003">Cell membrane</keyword>
<evidence type="ECO:0000256" key="5">
    <source>
        <dbReference type="ARBA" id="ARBA00022692"/>
    </source>
</evidence>
<dbReference type="Proteomes" id="UP000019062">
    <property type="component" value="Unassembled WGS sequence"/>
</dbReference>
<evidence type="ECO:0000256" key="10">
    <source>
        <dbReference type="SAM" id="Phobius"/>
    </source>
</evidence>
<feature type="transmembrane region" description="Helical" evidence="10">
    <location>
        <begin position="307"/>
        <end position="326"/>
    </location>
</feature>
<reference evidence="12 13" key="1">
    <citation type="journal article" date="2014" name="BMC Genomics">
        <title>Genomic comparison of sporeforming bacilli isolated from milk.</title>
        <authorList>
            <person name="Moreno Switt A.I."/>
            <person name="Andrus A.D."/>
            <person name="Ranieri M.L."/>
            <person name="Orsi R.H."/>
            <person name="Ivy R."/>
            <person name="den Bakker H.C."/>
            <person name="Martin N.H."/>
            <person name="Wiedmann M."/>
            <person name="Boor K.J."/>
        </authorList>
    </citation>
    <scope>NUCLEOTIDE SEQUENCE [LARGE SCALE GENOMIC DNA]</scope>
    <source>
        <strain evidence="12 13">FSL R5-213</strain>
    </source>
</reference>
<dbReference type="Gene3D" id="3.40.50.1110">
    <property type="entry name" value="SGNH hydrolase"/>
    <property type="match status" value="1"/>
</dbReference>
<feature type="coiled-coil region" evidence="9">
    <location>
        <begin position="412"/>
        <end position="480"/>
    </location>
</feature>
<feature type="transmembrane region" description="Helical" evidence="10">
    <location>
        <begin position="80"/>
        <end position="99"/>
    </location>
</feature>
<feature type="transmembrane region" description="Helical" evidence="10">
    <location>
        <begin position="12"/>
        <end position="32"/>
    </location>
</feature>
<dbReference type="GO" id="GO:0005886">
    <property type="term" value="C:plasma membrane"/>
    <property type="evidence" value="ECO:0007669"/>
    <property type="project" value="UniProtKB-SubCell"/>
</dbReference>
<dbReference type="SUPFAM" id="SSF52266">
    <property type="entry name" value="SGNH hydrolase"/>
    <property type="match status" value="1"/>
</dbReference>
<keyword evidence="4 12" id="KW-0808">Transferase</keyword>
<evidence type="ECO:0000256" key="2">
    <source>
        <dbReference type="ARBA" id="ARBA00007400"/>
    </source>
</evidence>
<evidence type="ECO:0000256" key="1">
    <source>
        <dbReference type="ARBA" id="ARBA00004651"/>
    </source>
</evidence>
<comment type="similarity">
    <text evidence="2">Belongs to the acyltransferase 3 family.</text>
</comment>
<name>W4F7J2_9BACL</name>
<evidence type="ECO:0000256" key="7">
    <source>
        <dbReference type="ARBA" id="ARBA00023136"/>
    </source>
</evidence>
<evidence type="ECO:0000313" key="12">
    <source>
        <dbReference type="EMBL" id="ETT88056.1"/>
    </source>
</evidence>
<dbReference type="InterPro" id="IPR050879">
    <property type="entry name" value="Acyltransferase_3"/>
</dbReference>
<accession>W4F7J2</accession>
<keyword evidence="7 10" id="KW-0472">Membrane</keyword>
<evidence type="ECO:0000313" key="13">
    <source>
        <dbReference type="Proteomes" id="UP000019062"/>
    </source>
</evidence>
<protein>
    <submittedName>
        <fullName evidence="12">Acyltransferase 3</fullName>
    </submittedName>
</protein>
<gene>
    <name evidence="12" type="ORF">C176_02179</name>
</gene>
<dbReference type="GO" id="GO:0016747">
    <property type="term" value="F:acyltransferase activity, transferring groups other than amino-acyl groups"/>
    <property type="evidence" value="ECO:0007669"/>
    <property type="project" value="InterPro"/>
</dbReference>
<keyword evidence="9" id="KW-0175">Coiled coil</keyword>
<evidence type="ECO:0000259" key="11">
    <source>
        <dbReference type="Pfam" id="PF01757"/>
    </source>
</evidence>
<feature type="transmembrane region" description="Helical" evidence="10">
    <location>
        <begin position="237"/>
        <end position="257"/>
    </location>
</feature>
<dbReference type="InterPro" id="IPR002656">
    <property type="entry name" value="Acyl_transf_3_dom"/>
</dbReference>
<dbReference type="eggNOG" id="COG1835">
    <property type="taxonomic scope" value="Bacteria"/>
</dbReference>
<dbReference type="AlphaFoldDB" id="W4F7J2"/>
<organism evidence="12 13">
    <name type="scientific">Viridibacillus arenosi FSL R5-213</name>
    <dbReference type="NCBI Taxonomy" id="1227360"/>
    <lineage>
        <taxon>Bacteria</taxon>
        <taxon>Bacillati</taxon>
        <taxon>Bacillota</taxon>
        <taxon>Bacilli</taxon>
        <taxon>Bacillales</taxon>
        <taxon>Caryophanaceae</taxon>
        <taxon>Viridibacillus</taxon>
    </lineage>
</organism>
<feature type="transmembrane region" description="Helical" evidence="10">
    <location>
        <begin position="207"/>
        <end position="225"/>
    </location>
</feature>
<feature type="transmembrane region" description="Helical" evidence="10">
    <location>
        <begin position="263"/>
        <end position="286"/>
    </location>
</feature>
<feature type="transmembrane region" description="Helical" evidence="10">
    <location>
        <begin position="171"/>
        <end position="192"/>
    </location>
</feature>